<organism evidence="2 3">
    <name type="scientific">Nitrolancea hollandica Lb</name>
    <dbReference type="NCBI Taxonomy" id="1129897"/>
    <lineage>
        <taxon>Bacteria</taxon>
        <taxon>Pseudomonadati</taxon>
        <taxon>Thermomicrobiota</taxon>
        <taxon>Thermomicrobia</taxon>
        <taxon>Sphaerobacterales</taxon>
        <taxon>Sphaerobacterineae</taxon>
        <taxon>Sphaerobacteraceae</taxon>
        <taxon>Nitrolancea</taxon>
    </lineage>
</organism>
<evidence type="ECO:0000313" key="2">
    <source>
        <dbReference type="EMBL" id="CCF85529.1"/>
    </source>
</evidence>
<reference evidence="2 3" key="1">
    <citation type="journal article" date="2012" name="ISME J.">
        <title>Nitrification expanded: discovery, physiology and genomics of a nitrite-oxidizing bacterium from the phylum Chloroflexi.</title>
        <authorList>
            <person name="Sorokin D.Y."/>
            <person name="Lucker S."/>
            <person name="Vejmelkova D."/>
            <person name="Kostrikina N.A."/>
            <person name="Kleerebezem R."/>
            <person name="Rijpstra W.I."/>
            <person name="Damste J.S."/>
            <person name="Le Paslier D."/>
            <person name="Muyzer G."/>
            <person name="Wagner M."/>
            <person name="van Loosdrecht M.C."/>
            <person name="Daims H."/>
        </authorList>
    </citation>
    <scope>NUCLEOTIDE SEQUENCE [LARGE SCALE GENOMIC DNA]</scope>
    <source>
        <strain evidence="3">none</strain>
    </source>
</reference>
<comment type="caution">
    <text evidence="2">The sequence shown here is derived from an EMBL/GenBank/DDBJ whole genome shotgun (WGS) entry which is preliminary data.</text>
</comment>
<evidence type="ECO:0000313" key="3">
    <source>
        <dbReference type="Proteomes" id="UP000004221"/>
    </source>
</evidence>
<dbReference type="EMBL" id="CAGS01000459">
    <property type="protein sequence ID" value="CCF85529.1"/>
    <property type="molecule type" value="Genomic_DNA"/>
</dbReference>
<proteinExistence type="predicted"/>
<keyword evidence="3" id="KW-1185">Reference proteome</keyword>
<feature type="region of interest" description="Disordered" evidence="1">
    <location>
        <begin position="1"/>
        <end position="37"/>
    </location>
</feature>
<dbReference type="Proteomes" id="UP000004221">
    <property type="component" value="Unassembled WGS sequence"/>
</dbReference>
<sequence length="70" mass="7746">MNATAAGMERAESVNNAPARTPKPPARFMHCSSQSGSRARLRQDGIETAAHVWNSRSGHRVEIDDDFHEE</sequence>
<accession>I4ELG7</accession>
<gene>
    <name evidence="2" type="ORF">NITHO_5110009</name>
</gene>
<protein>
    <submittedName>
        <fullName evidence="2">Uncharacterized protein</fullName>
    </submittedName>
</protein>
<name>I4ELG7_9BACT</name>
<evidence type="ECO:0000256" key="1">
    <source>
        <dbReference type="SAM" id="MobiDB-lite"/>
    </source>
</evidence>
<dbReference type="AlphaFoldDB" id="I4ELG7"/>